<organism evidence="1">
    <name type="scientific">marine sediment metagenome</name>
    <dbReference type="NCBI Taxonomy" id="412755"/>
    <lineage>
        <taxon>unclassified sequences</taxon>
        <taxon>metagenomes</taxon>
        <taxon>ecological metagenomes</taxon>
    </lineage>
</organism>
<comment type="caution">
    <text evidence="1">The sequence shown here is derived from an EMBL/GenBank/DDBJ whole genome shotgun (WGS) entry which is preliminary data.</text>
</comment>
<reference evidence="1" key="1">
    <citation type="journal article" date="2014" name="Front. Microbiol.">
        <title>High frequency of phylogenetically diverse reductive dehalogenase-homologous genes in deep subseafloor sedimentary metagenomes.</title>
        <authorList>
            <person name="Kawai M."/>
            <person name="Futagami T."/>
            <person name="Toyoda A."/>
            <person name="Takaki Y."/>
            <person name="Nishi S."/>
            <person name="Hori S."/>
            <person name="Arai W."/>
            <person name="Tsubouchi T."/>
            <person name="Morono Y."/>
            <person name="Uchiyama I."/>
            <person name="Ito T."/>
            <person name="Fujiyama A."/>
            <person name="Inagaki F."/>
            <person name="Takami H."/>
        </authorList>
    </citation>
    <scope>NUCLEOTIDE SEQUENCE</scope>
    <source>
        <strain evidence="1">Expedition CK06-06</strain>
    </source>
</reference>
<accession>X1I3G2</accession>
<name>X1I3G2_9ZZZZ</name>
<evidence type="ECO:0000313" key="1">
    <source>
        <dbReference type="EMBL" id="GAH52083.1"/>
    </source>
</evidence>
<feature type="non-terminal residue" evidence="1">
    <location>
        <position position="35"/>
    </location>
</feature>
<proteinExistence type="predicted"/>
<gene>
    <name evidence="1" type="ORF">S03H2_39870</name>
</gene>
<protein>
    <submittedName>
        <fullName evidence="1">Uncharacterized protein</fullName>
    </submittedName>
</protein>
<dbReference type="EMBL" id="BARU01024681">
    <property type="protein sequence ID" value="GAH52083.1"/>
    <property type="molecule type" value="Genomic_DNA"/>
</dbReference>
<sequence>MEFQERIKKAFEIALKDGVDIIGGLGSVLVRMGEE</sequence>
<dbReference type="AlphaFoldDB" id="X1I3G2"/>